<sequence>MTPTAQTVRVRDTRDLLSVVPYALGYRPAECVVVLCVRPDGSLGLVARTALADLRRPADRAHLAGLVARRARQDATAAAYVVLYSAHDAGGYEAGGYEAGGYEAGRWDALPGTAHGSGGSGGGTGGAAALAAVHAFRDAMAAVVPDCETWHVGTERYRSLDCVDPGCCPPGGHPVEGLESTTPGAQLVLDGLAPAVSREELYRVPRAAAGARDLAGRAAQRWERAAVRARGGAGAGARTPDGAMPADPVPAAAVPGDAVPGSASALHDWRRRSYGAWLDAVRAASRDAQVPVAVLGRLAAALDDTPVRDAVLLWCVPGCDDLASATAVGEDGTGARTSDALAAVVDPARARRPDEQRLQAAVTVLEAVVAHAAVRRTAPPLTLLAFLAWWSGEGGRAAHRVGEALEVDPEHRLAGLVDAALTAAVPPGWVRARAVAAS</sequence>
<organism evidence="1 2">
    <name type="scientific">Xylanimonas oleitrophica</name>
    <dbReference type="NCBI Taxonomy" id="2607479"/>
    <lineage>
        <taxon>Bacteria</taxon>
        <taxon>Bacillati</taxon>
        <taxon>Actinomycetota</taxon>
        <taxon>Actinomycetes</taxon>
        <taxon>Micrococcales</taxon>
        <taxon>Promicromonosporaceae</taxon>
        <taxon>Xylanimonas</taxon>
    </lineage>
</organism>
<comment type="caution">
    <text evidence="1">The sequence shown here is derived from an EMBL/GenBank/DDBJ whole genome shotgun (WGS) entry which is preliminary data.</text>
</comment>
<dbReference type="InterPro" id="IPR025447">
    <property type="entry name" value="DUF4192"/>
</dbReference>
<dbReference type="Pfam" id="PF13830">
    <property type="entry name" value="DUF4192"/>
    <property type="match status" value="1"/>
</dbReference>
<accession>A0A2W5WT38</accession>
<evidence type="ECO:0000313" key="2">
    <source>
        <dbReference type="Proteomes" id="UP000248783"/>
    </source>
</evidence>
<evidence type="ECO:0000313" key="1">
    <source>
        <dbReference type="EMBL" id="PZR53803.1"/>
    </source>
</evidence>
<name>A0A2W5WT38_9MICO</name>
<dbReference type="RefSeq" id="WP_111250470.1">
    <property type="nucleotide sequence ID" value="NZ_QKWH01000003.1"/>
</dbReference>
<reference evidence="1 2" key="1">
    <citation type="submission" date="2018-06" db="EMBL/GenBank/DDBJ databases">
        <title>Whole genome sequencing of a novel hydrocarbon degrading bacterial strain, PW21 isolated from oil contaminated produced water sample.</title>
        <authorList>
            <person name="Nagkirti P."/>
            <person name="Shaikh A."/>
            <person name="Gowdaman V."/>
            <person name="Engineer A.E."/>
            <person name="Dagar S."/>
            <person name="Dhakephalkar P.K."/>
        </authorList>
    </citation>
    <scope>NUCLEOTIDE SEQUENCE [LARGE SCALE GENOMIC DNA]</scope>
    <source>
        <strain evidence="1 2">PW21</strain>
    </source>
</reference>
<dbReference type="Proteomes" id="UP000248783">
    <property type="component" value="Unassembled WGS sequence"/>
</dbReference>
<gene>
    <name evidence="1" type="ORF">DNL40_06690</name>
</gene>
<protein>
    <recommendedName>
        <fullName evidence="3">DUF4192 family protein</fullName>
    </recommendedName>
</protein>
<keyword evidence="2" id="KW-1185">Reference proteome</keyword>
<evidence type="ECO:0008006" key="3">
    <source>
        <dbReference type="Google" id="ProtNLM"/>
    </source>
</evidence>
<proteinExistence type="predicted"/>
<dbReference type="EMBL" id="QKWH01000003">
    <property type="protein sequence ID" value="PZR53803.1"/>
    <property type="molecule type" value="Genomic_DNA"/>
</dbReference>
<dbReference type="AlphaFoldDB" id="A0A2W5WT38"/>